<dbReference type="NCBIfam" id="NF001854">
    <property type="entry name" value="PRK00575.1"/>
    <property type="match status" value="1"/>
</dbReference>
<dbReference type="HAMAP" id="MF_00236">
    <property type="entry name" value="TatA_E"/>
    <property type="match status" value="1"/>
</dbReference>
<evidence type="ECO:0000256" key="9">
    <source>
        <dbReference type="HAMAP-Rule" id="MF_00236"/>
    </source>
</evidence>
<feature type="compositionally biased region" description="Polar residues" evidence="10">
    <location>
        <begin position="74"/>
        <end position="94"/>
    </location>
</feature>
<comment type="subcellular location">
    <subcellularLocation>
        <location evidence="1 9">Cell membrane</location>
        <topology evidence="1 9">Single-pass membrane protein</topology>
    </subcellularLocation>
</comment>
<evidence type="ECO:0000313" key="11">
    <source>
        <dbReference type="EMBL" id="MBM7815403.1"/>
    </source>
</evidence>
<accession>A0ABS2SGM3</accession>
<evidence type="ECO:0000256" key="3">
    <source>
        <dbReference type="ARBA" id="ARBA00022475"/>
    </source>
</evidence>
<comment type="similarity">
    <text evidence="9">Belongs to the TatA/E family.</text>
</comment>
<dbReference type="EMBL" id="JAFBCP010000001">
    <property type="protein sequence ID" value="MBM7815403.1"/>
    <property type="molecule type" value="Genomic_DNA"/>
</dbReference>
<evidence type="ECO:0000256" key="10">
    <source>
        <dbReference type="SAM" id="MobiDB-lite"/>
    </source>
</evidence>
<keyword evidence="6 9" id="KW-1133">Transmembrane helix</keyword>
<proteinExistence type="inferred from homology"/>
<sequence>MFSQTPAVMLLQLSAQHIVILLVIIILLFGASKLPSLARNLGKSAKIFRDEVKSMNDDSNETPSELESSRSEDSVNNGSRPHADSTQSARDTDK</sequence>
<keyword evidence="2 9" id="KW-0813">Transport</keyword>
<dbReference type="InterPro" id="IPR006312">
    <property type="entry name" value="TatA/E"/>
</dbReference>
<organism evidence="11 12">
    <name type="scientific">Brevibacterium paucivorans</name>
    <dbReference type="NCBI Taxonomy" id="170994"/>
    <lineage>
        <taxon>Bacteria</taxon>
        <taxon>Bacillati</taxon>
        <taxon>Actinomycetota</taxon>
        <taxon>Actinomycetes</taxon>
        <taxon>Micrococcales</taxon>
        <taxon>Brevibacteriaceae</taxon>
        <taxon>Brevibacterium</taxon>
    </lineage>
</organism>
<comment type="subunit">
    <text evidence="9">The Tat system comprises two distinct complexes: a TatABC complex, containing multiple copies of TatA, TatB and TatC subunits, and a separate TatA complex, containing only TatA subunits. Substrates initially bind to the TatABC complex, which probably triggers association of the separate TatA complex to form the active translocon.</text>
</comment>
<keyword evidence="3 9" id="KW-1003">Cell membrane</keyword>
<feature type="transmembrane region" description="Helical" evidence="9">
    <location>
        <begin position="6"/>
        <end position="29"/>
    </location>
</feature>
<evidence type="ECO:0000313" key="12">
    <source>
        <dbReference type="Proteomes" id="UP000809290"/>
    </source>
</evidence>
<gene>
    <name evidence="9" type="primary">tatA</name>
    <name evidence="11" type="ORF">JOE56_000097</name>
</gene>
<evidence type="ECO:0000256" key="7">
    <source>
        <dbReference type="ARBA" id="ARBA00023010"/>
    </source>
</evidence>
<reference evidence="11 12" key="1">
    <citation type="submission" date="2021-01" db="EMBL/GenBank/DDBJ databases">
        <title>Sequencing the genomes of 1000 actinobacteria strains.</title>
        <authorList>
            <person name="Klenk H.-P."/>
        </authorList>
    </citation>
    <scope>NUCLEOTIDE SEQUENCE [LARGE SCALE GENOMIC DNA]</scope>
    <source>
        <strain evidence="11 12">DSM 13657</strain>
    </source>
</reference>
<keyword evidence="4 9" id="KW-0812">Transmembrane</keyword>
<keyword evidence="12" id="KW-1185">Reference proteome</keyword>
<evidence type="ECO:0000256" key="5">
    <source>
        <dbReference type="ARBA" id="ARBA00022927"/>
    </source>
</evidence>
<protein>
    <recommendedName>
        <fullName evidence="9">Sec-independent protein translocase protein TatA</fullName>
    </recommendedName>
</protein>
<evidence type="ECO:0000256" key="6">
    <source>
        <dbReference type="ARBA" id="ARBA00022989"/>
    </source>
</evidence>
<dbReference type="InterPro" id="IPR003369">
    <property type="entry name" value="TatA/B/E"/>
</dbReference>
<dbReference type="Pfam" id="PF02416">
    <property type="entry name" value="TatA_B_E"/>
    <property type="match status" value="1"/>
</dbReference>
<dbReference type="Gene3D" id="1.20.5.3310">
    <property type="match status" value="1"/>
</dbReference>
<evidence type="ECO:0000256" key="2">
    <source>
        <dbReference type="ARBA" id="ARBA00022448"/>
    </source>
</evidence>
<dbReference type="PANTHER" id="PTHR42982:SF8">
    <property type="entry name" value="SEC-INDEPENDENT PROTEIN TRANSLOCASE PROTEIN TATA"/>
    <property type="match status" value="1"/>
</dbReference>
<dbReference type="PANTHER" id="PTHR42982">
    <property type="entry name" value="SEC-INDEPENDENT PROTEIN TRANSLOCASE PROTEIN TATA"/>
    <property type="match status" value="1"/>
</dbReference>
<feature type="region of interest" description="Disordered" evidence="10">
    <location>
        <begin position="51"/>
        <end position="94"/>
    </location>
</feature>
<name>A0ABS2SGM3_9MICO</name>
<evidence type="ECO:0000256" key="8">
    <source>
        <dbReference type="ARBA" id="ARBA00023136"/>
    </source>
</evidence>
<keyword evidence="5 9" id="KW-0653">Protein transport</keyword>
<keyword evidence="7 9" id="KW-0811">Translocation</keyword>
<keyword evidence="8 9" id="KW-0472">Membrane</keyword>
<evidence type="ECO:0000256" key="4">
    <source>
        <dbReference type="ARBA" id="ARBA00022692"/>
    </source>
</evidence>
<evidence type="ECO:0000256" key="1">
    <source>
        <dbReference type="ARBA" id="ARBA00004162"/>
    </source>
</evidence>
<comment type="function">
    <text evidence="9">Part of the twin-arginine translocation (Tat) system that transports large folded proteins containing a characteristic twin-arginine motif in their signal peptide across membranes. TatA could form the protein-conducting channel of the Tat system.</text>
</comment>
<dbReference type="NCBIfam" id="TIGR01411">
    <property type="entry name" value="tatAE"/>
    <property type="match status" value="1"/>
</dbReference>
<comment type="caution">
    <text evidence="11">The sequence shown here is derived from an EMBL/GenBank/DDBJ whole genome shotgun (WGS) entry which is preliminary data.</text>
</comment>
<dbReference type="Proteomes" id="UP000809290">
    <property type="component" value="Unassembled WGS sequence"/>
</dbReference>
<dbReference type="RefSeq" id="WP_239530303.1">
    <property type="nucleotide sequence ID" value="NZ_BAAAIM010000005.1"/>
</dbReference>